<name>A0A517MW25_9BACT</name>
<dbReference type="RefSeq" id="WP_145060356.1">
    <property type="nucleotide sequence ID" value="NZ_CP036263.1"/>
</dbReference>
<dbReference type="Proteomes" id="UP000319852">
    <property type="component" value="Chromosome"/>
</dbReference>
<organism evidence="1 2">
    <name type="scientific">Adhaeretor mobilis</name>
    <dbReference type="NCBI Taxonomy" id="1930276"/>
    <lineage>
        <taxon>Bacteria</taxon>
        <taxon>Pseudomonadati</taxon>
        <taxon>Planctomycetota</taxon>
        <taxon>Planctomycetia</taxon>
        <taxon>Pirellulales</taxon>
        <taxon>Lacipirellulaceae</taxon>
        <taxon>Adhaeretor</taxon>
    </lineage>
</organism>
<accession>A0A517MW25</accession>
<sequence>MRTIHAMTLTEGGLHPPRLGKHLLGIPIVPLLTALVVSVSMPGLAEAVIVDATTIEDTYLTSGSNTNYSGESTLQFRTFSSVWRNPLIQFDLPVLPAGEQVVQADLILTSSKDPTGSGGTPDIEVLATTTAIDMTTVTSVNSDPSLQTGGEAFTSALLWTGVWDDFSTESVIPGADFSVGQTVTYSDTDSAAGMLKFVKDNISESTAVTVNFGLGFTIREGNSGTTSAGWEIYSSNATNGFAPILRITTASVPEPSSFVVFSMVGLVMFGLRRQNRF</sequence>
<keyword evidence="2" id="KW-1185">Reference proteome</keyword>
<protein>
    <recommendedName>
        <fullName evidence="3">PEP-CTERM protein-sorting domain-containing protein</fullName>
    </recommendedName>
</protein>
<dbReference type="EMBL" id="CP036263">
    <property type="protein sequence ID" value="QDS99080.1"/>
    <property type="molecule type" value="Genomic_DNA"/>
</dbReference>
<gene>
    <name evidence="1" type="ORF">HG15A2_23700</name>
</gene>
<evidence type="ECO:0008006" key="3">
    <source>
        <dbReference type="Google" id="ProtNLM"/>
    </source>
</evidence>
<dbReference type="KEGG" id="amob:HG15A2_23700"/>
<dbReference type="AlphaFoldDB" id="A0A517MW25"/>
<evidence type="ECO:0000313" key="1">
    <source>
        <dbReference type="EMBL" id="QDS99080.1"/>
    </source>
</evidence>
<evidence type="ECO:0000313" key="2">
    <source>
        <dbReference type="Proteomes" id="UP000319852"/>
    </source>
</evidence>
<proteinExistence type="predicted"/>
<reference evidence="1 2" key="1">
    <citation type="submission" date="2019-02" db="EMBL/GenBank/DDBJ databases">
        <title>Deep-cultivation of Planctomycetes and their phenomic and genomic characterization uncovers novel biology.</title>
        <authorList>
            <person name="Wiegand S."/>
            <person name="Jogler M."/>
            <person name="Boedeker C."/>
            <person name="Pinto D."/>
            <person name="Vollmers J."/>
            <person name="Rivas-Marin E."/>
            <person name="Kohn T."/>
            <person name="Peeters S.H."/>
            <person name="Heuer A."/>
            <person name="Rast P."/>
            <person name="Oberbeckmann S."/>
            <person name="Bunk B."/>
            <person name="Jeske O."/>
            <person name="Meyerdierks A."/>
            <person name="Storesund J.E."/>
            <person name="Kallscheuer N."/>
            <person name="Luecker S."/>
            <person name="Lage O.M."/>
            <person name="Pohl T."/>
            <person name="Merkel B.J."/>
            <person name="Hornburger P."/>
            <person name="Mueller R.-W."/>
            <person name="Bruemmer F."/>
            <person name="Labrenz M."/>
            <person name="Spormann A.M."/>
            <person name="Op den Camp H."/>
            <person name="Overmann J."/>
            <person name="Amann R."/>
            <person name="Jetten M.S.M."/>
            <person name="Mascher T."/>
            <person name="Medema M.H."/>
            <person name="Devos D.P."/>
            <person name="Kaster A.-K."/>
            <person name="Ovreas L."/>
            <person name="Rohde M."/>
            <person name="Galperin M.Y."/>
            <person name="Jogler C."/>
        </authorList>
    </citation>
    <scope>NUCLEOTIDE SEQUENCE [LARGE SCALE GENOMIC DNA]</scope>
    <source>
        <strain evidence="1 2">HG15A2</strain>
    </source>
</reference>